<comment type="caution">
    <text evidence="8">The sequence shown here is derived from an EMBL/GenBank/DDBJ whole genome shotgun (WGS) entry which is preliminary data.</text>
</comment>
<evidence type="ECO:0000256" key="5">
    <source>
        <dbReference type="ARBA" id="ARBA00022801"/>
    </source>
</evidence>
<reference evidence="8" key="1">
    <citation type="journal article" date="2020" name="Fungal Divers.">
        <title>Resolving the Mortierellaceae phylogeny through synthesis of multi-gene phylogenetics and phylogenomics.</title>
        <authorList>
            <person name="Vandepol N."/>
            <person name="Liber J."/>
            <person name="Desiro A."/>
            <person name="Na H."/>
            <person name="Kennedy M."/>
            <person name="Barry K."/>
            <person name="Grigoriev I.V."/>
            <person name="Miller A.N."/>
            <person name="O'Donnell K."/>
            <person name="Stajich J.E."/>
            <person name="Bonito G."/>
        </authorList>
    </citation>
    <scope>NUCLEOTIDE SEQUENCE</scope>
    <source>
        <strain evidence="8">MES-2147</strain>
    </source>
</reference>
<dbReference type="Gene3D" id="1.10.418.20">
    <property type="match status" value="1"/>
</dbReference>
<organism evidence="8 9">
    <name type="scientific">Modicella reniformis</name>
    <dbReference type="NCBI Taxonomy" id="1440133"/>
    <lineage>
        <taxon>Eukaryota</taxon>
        <taxon>Fungi</taxon>
        <taxon>Fungi incertae sedis</taxon>
        <taxon>Mucoromycota</taxon>
        <taxon>Mortierellomycotina</taxon>
        <taxon>Mortierellomycetes</taxon>
        <taxon>Mortierellales</taxon>
        <taxon>Mortierellaceae</taxon>
        <taxon>Modicella</taxon>
    </lineage>
</organism>
<evidence type="ECO:0000313" key="8">
    <source>
        <dbReference type="EMBL" id="KAF9963225.1"/>
    </source>
</evidence>
<name>A0A9P6M2M1_9FUNG</name>
<keyword evidence="9" id="KW-1185">Reference proteome</keyword>
<dbReference type="OrthoDB" id="442460at2759"/>
<comment type="similarity">
    <text evidence="1">Belongs to the peptidase C48 family.</text>
</comment>
<accession>A0A9P6M2M1</accession>
<dbReference type="InterPro" id="IPR038765">
    <property type="entry name" value="Papain-like_cys_pep_sf"/>
</dbReference>
<keyword evidence="5" id="KW-0378">Hydrolase</keyword>
<keyword evidence="4" id="KW-0833">Ubl conjugation pathway</keyword>
<dbReference type="Gene3D" id="3.30.310.130">
    <property type="entry name" value="Ubiquitin-related"/>
    <property type="match status" value="1"/>
</dbReference>
<protein>
    <recommendedName>
        <fullName evidence="7">Ubiquitin-like protease family profile domain-containing protein</fullName>
    </recommendedName>
</protein>
<dbReference type="Proteomes" id="UP000749646">
    <property type="component" value="Unassembled WGS sequence"/>
</dbReference>
<dbReference type="GO" id="GO:0006508">
    <property type="term" value="P:proteolysis"/>
    <property type="evidence" value="ECO:0007669"/>
    <property type="project" value="UniProtKB-KW"/>
</dbReference>
<feature type="region of interest" description="Disordered" evidence="6">
    <location>
        <begin position="1"/>
        <end position="23"/>
    </location>
</feature>
<dbReference type="PROSITE" id="PS50600">
    <property type="entry name" value="ULP_PROTEASE"/>
    <property type="match status" value="1"/>
</dbReference>
<evidence type="ECO:0000256" key="3">
    <source>
        <dbReference type="ARBA" id="ARBA00022670"/>
    </source>
</evidence>
<dbReference type="PANTHER" id="PTHR46896">
    <property type="entry name" value="SENTRIN-SPECIFIC PROTEASE"/>
    <property type="match status" value="1"/>
</dbReference>
<keyword evidence="2" id="KW-0597">Phosphoprotein</keyword>
<evidence type="ECO:0000256" key="2">
    <source>
        <dbReference type="ARBA" id="ARBA00022553"/>
    </source>
</evidence>
<gene>
    <name evidence="8" type="ORF">BGZ65_005065</name>
</gene>
<evidence type="ECO:0000256" key="4">
    <source>
        <dbReference type="ARBA" id="ARBA00022786"/>
    </source>
</evidence>
<dbReference type="AlphaFoldDB" id="A0A9P6M2M1"/>
<dbReference type="SUPFAM" id="SSF54001">
    <property type="entry name" value="Cysteine proteinases"/>
    <property type="match status" value="1"/>
</dbReference>
<dbReference type="Pfam" id="PF02902">
    <property type="entry name" value="Peptidase_C48"/>
    <property type="match status" value="1"/>
</dbReference>
<feature type="compositionally biased region" description="Low complexity" evidence="6">
    <location>
        <begin position="371"/>
        <end position="384"/>
    </location>
</feature>
<feature type="region of interest" description="Disordered" evidence="6">
    <location>
        <begin position="342"/>
        <end position="411"/>
    </location>
</feature>
<keyword evidence="3" id="KW-0645">Protease</keyword>
<evidence type="ECO:0000313" key="9">
    <source>
        <dbReference type="Proteomes" id="UP000749646"/>
    </source>
</evidence>
<dbReference type="InterPro" id="IPR051947">
    <property type="entry name" value="Sentrin-specific_protease"/>
</dbReference>
<feature type="domain" description="Ubiquitin-like protease family profile" evidence="7">
    <location>
        <begin position="234"/>
        <end position="452"/>
    </location>
</feature>
<sequence length="520" mass="57646">MPTDSENHRPRNNSPSQPKLEERIAMPTVTLLPNRQKPSTFEHSSLSNKASALGMGTFPQANLTSVRLGQTELKKPEMVIQFGPDRFIINIDKNVTKISHDSLKRIEYNVDGGVKILIIQTKRPLPSTSVLESHDDPTPNAGKAKKITLLMESDAQMIVDCCKRIKKLNIEVKPLSSEAANNILSKDFQSPAPSDASNSSTKSEGTTPSTGDSNQADDTLFQFPFKSSARSKSISVRVADMFRLNEGEFLNDTLIEFGLKYVHANLESTDPELAEKIYIFNSFFYERLIANAGRGISYDGVKSWTNKIDLFSKKFIIIPIHENLHWFLAIIANPGLLLSSADGSSSGPSSTRDNSCEPEGRSPTPPSNDASGESSGDSLSSRLSPHSDEAEQECGDNAKANKRVLRSSARDTEAEAKAKPYILDVLGKLAKCPQQENFCDCGLFVLHYAEMFLKHPGPLLDGIVVWSNKKDDLDDYWAVEELALKREKYQEIMTSLAEQYKAYLSSAEQINQTKRRAARH</sequence>
<evidence type="ECO:0000259" key="7">
    <source>
        <dbReference type="PROSITE" id="PS50600"/>
    </source>
</evidence>
<evidence type="ECO:0000256" key="1">
    <source>
        <dbReference type="ARBA" id="ARBA00005234"/>
    </source>
</evidence>
<dbReference type="PANTHER" id="PTHR46896:SF3">
    <property type="entry name" value="FI06413P-RELATED"/>
    <property type="match status" value="1"/>
</dbReference>
<dbReference type="GO" id="GO:0005737">
    <property type="term" value="C:cytoplasm"/>
    <property type="evidence" value="ECO:0007669"/>
    <property type="project" value="TreeGrafter"/>
</dbReference>
<proteinExistence type="inferred from homology"/>
<dbReference type="InterPro" id="IPR003653">
    <property type="entry name" value="Peptidase_C48_C"/>
</dbReference>
<dbReference type="EMBL" id="JAAAHW010006311">
    <property type="protein sequence ID" value="KAF9963225.1"/>
    <property type="molecule type" value="Genomic_DNA"/>
</dbReference>
<feature type="region of interest" description="Disordered" evidence="6">
    <location>
        <begin position="184"/>
        <end position="216"/>
    </location>
</feature>
<dbReference type="GO" id="GO:0016926">
    <property type="term" value="P:protein desumoylation"/>
    <property type="evidence" value="ECO:0007669"/>
    <property type="project" value="TreeGrafter"/>
</dbReference>
<evidence type="ECO:0000256" key="6">
    <source>
        <dbReference type="SAM" id="MobiDB-lite"/>
    </source>
</evidence>
<dbReference type="GO" id="GO:0070139">
    <property type="term" value="F:SUMO-specific endopeptidase activity"/>
    <property type="evidence" value="ECO:0007669"/>
    <property type="project" value="TreeGrafter"/>
</dbReference>
<dbReference type="GO" id="GO:0005634">
    <property type="term" value="C:nucleus"/>
    <property type="evidence" value="ECO:0007669"/>
    <property type="project" value="TreeGrafter"/>
</dbReference>